<evidence type="ECO:0000313" key="2">
    <source>
        <dbReference type="Proteomes" id="UP000800039"/>
    </source>
</evidence>
<accession>A0A9P4GJT5</accession>
<reference evidence="1" key="1">
    <citation type="submission" date="2020-01" db="EMBL/GenBank/DDBJ databases">
        <authorList>
            <consortium name="DOE Joint Genome Institute"/>
            <person name="Haridas S."/>
            <person name="Albert R."/>
            <person name="Binder M."/>
            <person name="Bloem J."/>
            <person name="Labutti K."/>
            <person name="Salamov A."/>
            <person name="Andreopoulos B."/>
            <person name="Baker S.E."/>
            <person name="Barry K."/>
            <person name="Bills G."/>
            <person name="Bluhm B.H."/>
            <person name="Cannon C."/>
            <person name="Castanera R."/>
            <person name="Culley D.E."/>
            <person name="Daum C."/>
            <person name="Ezra D."/>
            <person name="Gonzalez J.B."/>
            <person name="Henrissat B."/>
            <person name="Kuo A."/>
            <person name="Liang C."/>
            <person name="Lipzen A."/>
            <person name="Lutzoni F."/>
            <person name="Magnuson J."/>
            <person name="Mondo S."/>
            <person name="Nolan M."/>
            <person name="Ohm R."/>
            <person name="Pangilinan J."/>
            <person name="Park H.-J."/>
            <person name="Ramirez L."/>
            <person name="Alfaro M."/>
            <person name="Sun H."/>
            <person name="Tritt A."/>
            <person name="Yoshinaga Y."/>
            <person name="Zwiers L.-H."/>
            <person name="Turgeon B.G."/>
            <person name="Goodwin S.B."/>
            <person name="Spatafora J.W."/>
            <person name="Crous P.W."/>
            <person name="Grigoriev I.V."/>
        </authorList>
    </citation>
    <scope>NUCLEOTIDE SEQUENCE</scope>
    <source>
        <strain evidence="1">CBS 394.84</strain>
    </source>
</reference>
<organism evidence="1 2">
    <name type="scientific">Cucurbitaria berberidis CBS 394.84</name>
    <dbReference type="NCBI Taxonomy" id="1168544"/>
    <lineage>
        <taxon>Eukaryota</taxon>
        <taxon>Fungi</taxon>
        <taxon>Dikarya</taxon>
        <taxon>Ascomycota</taxon>
        <taxon>Pezizomycotina</taxon>
        <taxon>Dothideomycetes</taxon>
        <taxon>Pleosporomycetidae</taxon>
        <taxon>Pleosporales</taxon>
        <taxon>Pleosporineae</taxon>
        <taxon>Cucurbitariaceae</taxon>
        <taxon>Cucurbitaria</taxon>
    </lineage>
</organism>
<gene>
    <name evidence="1" type="ORF">K460DRAFT_50539</name>
</gene>
<keyword evidence="2" id="KW-1185">Reference proteome</keyword>
<proteinExistence type="predicted"/>
<dbReference type="OrthoDB" id="3790289at2759"/>
<evidence type="ECO:0000313" key="1">
    <source>
        <dbReference type="EMBL" id="KAF1846932.1"/>
    </source>
</evidence>
<dbReference type="AlphaFoldDB" id="A0A9P4GJT5"/>
<comment type="caution">
    <text evidence="1">The sequence shown here is derived from an EMBL/GenBank/DDBJ whole genome shotgun (WGS) entry which is preliminary data.</text>
</comment>
<protein>
    <submittedName>
        <fullName evidence="1">Uncharacterized protein</fullName>
    </submittedName>
</protein>
<sequence length="177" mass="19680">MDCTLQCGPHTTENSKHVQARTISSALDLVPVGQVSPVGGDTSAVPYAHGYCSFKMQLSNQCIHTPEQGWHSQMLGMLYSIEDNDRKTAVMYPNGVGRIDQGAIRLLGMGDFRLAYSNDDKQVYFAFNGGWWATNTKDDGHAFGLCSWNPWTKPDLVCIPEHGVHYRLSDMTCIFKC</sequence>
<dbReference type="RefSeq" id="XP_040789495.1">
    <property type="nucleotide sequence ID" value="XM_040938468.1"/>
</dbReference>
<dbReference type="EMBL" id="ML976615">
    <property type="protein sequence ID" value="KAF1846932.1"/>
    <property type="molecule type" value="Genomic_DNA"/>
</dbReference>
<name>A0A9P4GJT5_9PLEO</name>
<dbReference type="GeneID" id="63855724"/>
<dbReference type="Proteomes" id="UP000800039">
    <property type="component" value="Unassembled WGS sequence"/>
</dbReference>